<feature type="domain" description="DinB-like" evidence="1">
    <location>
        <begin position="9"/>
        <end position="167"/>
    </location>
</feature>
<dbReference type="InterPro" id="IPR034660">
    <property type="entry name" value="DinB/YfiT-like"/>
</dbReference>
<dbReference type="Pfam" id="PF12867">
    <property type="entry name" value="DinB_2"/>
    <property type="match status" value="1"/>
</dbReference>
<evidence type="ECO:0000313" key="3">
    <source>
        <dbReference type="Proteomes" id="UP000199437"/>
    </source>
</evidence>
<dbReference type="GeneID" id="99984852"/>
<protein>
    <submittedName>
        <fullName evidence="2">DinB superfamily protein</fullName>
    </submittedName>
</protein>
<dbReference type="STRING" id="1267423.SAMN05216290_0088"/>
<dbReference type="Proteomes" id="UP000199437">
    <property type="component" value="Unassembled WGS sequence"/>
</dbReference>
<dbReference type="AlphaFoldDB" id="A0A1I0M8C1"/>
<accession>A0A1I0M8C1</accession>
<dbReference type="OrthoDB" id="954225at2"/>
<organism evidence="2 3">
    <name type="scientific">Roseivirga pacifica</name>
    <dbReference type="NCBI Taxonomy" id="1267423"/>
    <lineage>
        <taxon>Bacteria</taxon>
        <taxon>Pseudomonadati</taxon>
        <taxon>Bacteroidota</taxon>
        <taxon>Cytophagia</taxon>
        <taxon>Cytophagales</taxon>
        <taxon>Roseivirgaceae</taxon>
        <taxon>Roseivirga</taxon>
    </lineage>
</organism>
<evidence type="ECO:0000313" key="2">
    <source>
        <dbReference type="EMBL" id="SEV83631.1"/>
    </source>
</evidence>
<dbReference type="Gene3D" id="1.20.120.450">
    <property type="entry name" value="dinb family like domain"/>
    <property type="match status" value="1"/>
</dbReference>
<dbReference type="EMBL" id="FOIR01000001">
    <property type="protein sequence ID" value="SEV83631.1"/>
    <property type="molecule type" value="Genomic_DNA"/>
</dbReference>
<dbReference type="RefSeq" id="WP_090256406.1">
    <property type="nucleotide sequence ID" value="NZ_FOIR01000001.1"/>
</dbReference>
<evidence type="ECO:0000259" key="1">
    <source>
        <dbReference type="Pfam" id="PF12867"/>
    </source>
</evidence>
<name>A0A1I0M8C1_9BACT</name>
<reference evidence="3" key="1">
    <citation type="submission" date="2016-10" db="EMBL/GenBank/DDBJ databases">
        <authorList>
            <person name="Varghese N."/>
            <person name="Submissions S."/>
        </authorList>
    </citation>
    <scope>NUCLEOTIDE SEQUENCE [LARGE SCALE GENOMIC DNA]</scope>
    <source>
        <strain evidence="3">CGMCC 1.12402</strain>
    </source>
</reference>
<keyword evidence="3" id="KW-1185">Reference proteome</keyword>
<sequence>MNKVEIKARLEEAYSDFLKFIDGLSADEFDYAPEGKWNAGQQAIHLIKSTKPLVKALGLPKFLLKQQFGKTNRDGRNYEQVVERYKEKLATTTMEAPAKFKPEATSHKDFKKLCEAQRAVIDKIQTKLNKWTEEEMDEYVLPHPLMGKVTVREMMYFSIYHAGHHQNLVKLYLKGV</sequence>
<gene>
    <name evidence="2" type="ORF">SAMN05216290_0088</name>
</gene>
<proteinExistence type="predicted"/>
<dbReference type="SUPFAM" id="SSF109854">
    <property type="entry name" value="DinB/YfiT-like putative metalloenzymes"/>
    <property type="match status" value="1"/>
</dbReference>
<dbReference type="InterPro" id="IPR024775">
    <property type="entry name" value="DinB-like"/>
</dbReference>